<evidence type="ECO:0000256" key="3">
    <source>
        <dbReference type="ARBA" id="ARBA00023125"/>
    </source>
</evidence>
<evidence type="ECO:0000256" key="1">
    <source>
        <dbReference type="ARBA" id="ARBA00022491"/>
    </source>
</evidence>
<feature type="DNA-binding region" description="H-T-H motif" evidence="5">
    <location>
        <begin position="24"/>
        <end position="43"/>
    </location>
</feature>
<dbReference type="InterPro" id="IPR050109">
    <property type="entry name" value="HTH-type_TetR-like_transc_reg"/>
</dbReference>
<keyword evidence="4" id="KW-0804">Transcription</keyword>
<dbReference type="InterPro" id="IPR036271">
    <property type="entry name" value="Tet_transcr_reg_TetR-rel_C_sf"/>
</dbReference>
<name>A0A927RKV7_9ACTN</name>
<proteinExistence type="predicted"/>
<comment type="caution">
    <text evidence="7">The sequence shown here is derived from an EMBL/GenBank/DDBJ whole genome shotgun (WGS) entry which is preliminary data.</text>
</comment>
<keyword evidence="2" id="KW-0805">Transcription regulation</keyword>
<evidence type="ECO:0000256" key="2">
    <source>
        <dbReference type="ARBA" id="ARBA00023015"/>
    </source>
</evidence>
<dbReference type="InterPro" id="IPR039538">
    <property type="entry name" value="BetI_C"/>
</dbReference>
<dbReference type="PROSITE" id="PS50977">
    <property type="entry name" value="HTH_TETR_2"/>
    <property type="match status" value="1"/>
</dbReference>
<dbReference type="SUPFAM" id="SSF46689">
    <property type="entry name" value="Homeodomain-like"/>
    <property type="match status" value="1"/>
</dbReference>
<feature type="domain" description="HTH tetR-type" evidence="6">
    <location>
        <begin position="1"/>
        <end position="61"/>
    </location>
</feature>
<dbReference type="GO" id="GO:0003700">
    <property type="term" value="F:DNA-binding transcription factor activity"/>
    <property type="evidence" value="ECO:0007669"/>
    <property type="project" value="TreeGrafter"/>
</dbReference>
<dbReference type="RefSeq" id="WP_192751136.1">
    <property type="nucleotide sequence ID" value="NZ_BAABJL010000175.1"/>
</dbReference>
<reference evidence="7" key="1">
    <citation type="submission" date="2020-10" db="EMBL/GenBank/DDBJ databases">
        <title>Sequencing the genomes of 1000 actinobacteria strains.</title>
        <authorList>
            <person name="Klenk H.-P."/>
        </authorList>
    </citation>
    <scope>NUCLEOTIDE SEQUENCE</scope>
    <source>
        <strain evidence="7">DSM 45354</strain>
    </source>
</reference>
<dbReference type="AlphaFoldDB" id="A0A927RKV7"/>
<dbReference type="EMBL" id="JADBEM010000001">
    <property type="protein sequence ID" value="MBE1607143.1"/>
    <property type="molecule type" value="Genomic_DNA"/>
</dbReference>
<evidence type="ECO:0000313" key="7">
    <source>
        <dbReference type="EMBL" id="MBE1607143.1"/>
    </source>
</evidence>
<dbReference type="Proteomes" id="UP000638648">
    <property type="component" value="Unassembled WGS sequence"/>
</dbReference>
<evidence type="ECO:0000259" key="6">
    <source>
        <dbReference type="PROSITE" id="PS50977"/>
    </source>
</evidence>
<dbReference type="Pfam" id="PF00440">
    <property type="entry name" value="TetR_N"/>
    <property type="match status" value="1"/>
</dbReference>
<dbReference type="GO" id="GO:0000976">
    <property type="term" value="F:transcription cis-regulatory region binding"/>
    <property type="evidence" value="ECO:0007669"/>
    <property type="project" value="TreeGrafter"/>
</dbReference>
<sequence>MSQRDDLLAAARRLLVEKGYHRTTARDLAAASGAHLASIGYHFGSKDALMSAAALESQGAWGDTIDTAVRAADAGNPTERLRICVDELIAAIAAEREVLVASVQAYAQAEYADDIRQVLAEGTERARGDLAAMVLGIAAENVDAETARGLGSVVHSLIVGLSFQAFLDPDSLPSGEQVVAALRALVSD</sequence>
<dbReference type="InterPro" id="IPR009057">
    <property type="entry name" value="Homeodomain-like_sf"/>
</dbReference>
<dbReference type="InterPro" id="IPR001647">
    <property type="entry name" value="HTH_TetR"/>
</dbReference>
<dbReference type="PRINTS" id="PR00455">
    <property type="entry name" value="HTHTETR"/>
</dbReference>
<evidence type="ECO:0000256" key="4">
    <source>
        <dbReference type="ARBA" id="ARBA00023163"/>
    </source>
</evidence>
<gene>
    <name evidence="7" type="ORF">HEB94_003991</name>
</gene>
<keyword evidence="8" id="KW-1185">Reference proteome</keyword>
<keyword evidence="1" id="KW-0678">Repressor</keyword>
<evidence type="ECO:0000313" key="8">
    <source>
        <dbReference type="Proteomes" id="UP000638648"/>
    </source>
</evidence>
<organism evidence="7 8">
    <name type="scientific">Actinopolymorpha pittospori</name>
    <dbReference type="NCBI Taxonomy" id="648752"/>
    <lineage>
        <taxon>Bacteria</taxon>
        <taxon>Bacillati</taxon>
        <taxon>Actinomycetota</taxon>
        <taxon>Actinomycetes</taxon>
        <taxon>Propionibacteriales</taxon>
        <taxon>Actinopolymorphaceae</taxon>
        <taxon>Actinopolymorpha</taxon>
    </lineage>
</organism>
<dbReference type="PANTHER" id="PTHR30055:SF219">
    <property type="entry name" value="TRANSCRIPTIONAL REGULATORY PROTEIN"/>
    <property type="match status" value="1"/>
</dbReference>
<dbReference type="SUPFAM" id="SSF48498">
    <property type="entry name" value="Tetracyclin repressor-like, C-terminal domain"/>
    <property type="match status" value="1"/>
</dbReference>
<evidence type="ECO:0000256" key="5">
    <source>
        <dbReference type="PROSITE-ProRule" id="PRU00335"/>
    </source>
</evidence>
<dbReference type="Pfam" id="PF13977">
    <property type="entry name" value="TetR_C_6"/>
    <property type="match status" value="1"/>
</dbReference>
<accession>A0A927RKV7</accession>
<keyword evidence="3 5" id="KW-0238">DNA-binding</keyword>
<protein>
    <submittedName>
        <fullName evidence="7">AcrR family transcriptional regulator</fullName>
    </submittedName>
</protein>
<dbReference type="Gene3D" id="1.10.357.10">
    <property type="entry name" value="Tetracycline Repressor, domain 2"/>
    <property type="match status" value="1"/>
</dbReference>
<dbReference type="PANTHER" id="PTHR30055">
    <property type="entry name" value="HTH-TYPE TRANSCRIPTIONAL REGULATOR RUTR"/>
    <property type="match status" value="1"/>
</dbReference>